<keyword evidence="1" id="KW-1133">Transmembrane helix</keyword>
<keyword evidence="1" id="KW-0812">Transmembrane</keyword>
<gene>
    <name evidence="3" type="ORF">H9931_06380</name>
</gene>
<protein>
    <submittedName>
        <fullName evidence="3">DUF4340 domain-containing protein</fullName>
    </submittedName>
</protein>
<evidence type="ECO:0000256" key="1">
    <source>
        <dbReference type="SAM" id="Phobius"/>
    </source>
</evidence>
<sequence length="461" mass="52559">MRKRERRSLILTGVVFVVLLACYLLLLERNWRAEHEDDGRTVYQMEKEEIDRLQFCGSSGTVSLIRRTGGWKYEEDESFPLNERFVETMLEKTAVLKAKRLVGQGRERFGEYGLDEPSNTIWVDAGSQQKVIYLGDTNSATGDCYMSVEGSDRIYTVDATFPTLFSVGINEMASRETLPGMTLDTLTALEVENSGQNLKFEKGEMVQGMEGENSWSVSQGDETPMTADDGRVQTLLAQLIGLRYQAMVQYHPDEEQLEAYGLAQPQAWLRICYLDTEDQTEREFVLKIGDRTEDEMYFVYAENGAGVYTMNAESLEAFFYLAAEDFLSLNVAALKAETLTGLEIQTDSQEISYTIERQAARTEAIYRLNGQEIGEGDFNSIYYQLYALEADKRVTDLADQLTEKVVLTITYHREERDGGDLTVEFVPYDQNYYGIRTQGRAVLLINRQKVNQLLAYVQELR</sequence>
<dbReference type="PROSITE" id="PS51257">
    <property type="entry name" value="PROKAR_LIPOPROTEIN"/>
    <property type="match status" value="1"/>
</dbReference>
<keyword evidence="1" id="KW-0472">Membrane</keyword>
<reference evidence="3" key="2">
    <citation type="submission" date="2021-04" db="EMBL/GenBank/DDBJ databases">
        <authorList>
            <person name="Gilroy R."/>
        </authorList>
    </citation>
    <scope>NUCLEOTIDE SEQUENCE</scope>
    <source>
        <strain evidence="3">CHK198-12963</strain>
    </source>
</reference>
<feature type="transmembrane region" description="Helical" evidence="1">
    <location>
        <begin position="9"/>
        <end position="27"/>
    </location>
</feature>
<dbReference type="Proteomes" id="UP000823863">
    <property type="component" value="Unassembled WGS sequence"/>
</dbReference>
<evidence type="ECO:0000259" key="2">
    <source>
        <dbReference type="Pfam" id="PF14238"/>
    </source>
</evidence>
<dbReference type="EMBL" id="DWWB01000030">
    <property type="protein sequence ID" value="HJC66336.1"/>
    <property type="molecule type" value="Genomic_DNA"/>
</dbReference>
<feature type="domain" description="DUF4340" evidence="2">
    <location>
        <begin position="71"/>
        <end position="205"/>
    </location>
</feature>
<dbReference type="Pfam" id="PF14238">
    <property type="entry name" value="DUF4340"/>
    <property type="match status" value="2"/>
</dbReference>
<organism evidence="3 4">
    <name type="scientific">Candidatus Enterocloster excrementigallinarum</name>
    <dbReference type="NCBI Taxonomy" id="2838558"/>
    <lineage>
        <taxon>Bacteria</taxon>
        <taxon>Bacillati</taxon>
        <taxon>Bacillota</taxon>
        <taxon>Clostridia</taxon>
        <taxon>Lachnospirales</taxon>
        <taxon>Lachnospiraceae</taxon>
        <taxon>Enterocloster</taxon>
    </lineage>
</organism>
<accession>A0A9D2PV73</accession>
<reference evidence="3" key="1">
    <citation type="journal article" date="2021" name="PeerJ">
        <title>Extensive microbial diversity within the chicken gut microbiome revealed by metagenomics and culture.</title>
        <authorList>
            <person name="Gilroy R."/>
            <person name="Ravi A."/>
            <person name="Getino M."/>
            <person name="Pursley I."/>
            <person name="Horton D.L."/>
            <person name="Alikhan N.F."/>
            <person name="Baker D."/>
            <person name="Gharbi K."/>
            <person name="Hall N."/>
            <person name="Watson M."/>
            <person name="Adriaenssens E.M."/>
            <person name="Foster-Nyarko E."/>
            <person name="Jarju S."/>
            <person name="Secka A."/>
            <person name="Antonio M."/>
            <person name="Oren A."/>
            <person name="Chaudhuri R.R."/>
            <person name="La Ragione R."/>
            <person name="Hildebrand F."/>
            <person name="Pallen M.J."/>
        </authorList>
    </citation>
    <scope>NUCLEOTIDE SEQUENCE</scope>
    <source>
        <strain evidence="3">CHK198-12963</strain>
    </source>
</reference>
<evidence type="ECO:0000313" key="3">
    <source>
        <dbReference type="EMBL" id="HJC66336.1"/>
    </source>
</evidence>
<comment type="caution">
    <text evidence="3">The sequence shown here is derived from an EMBL/GenBank/DDBJ whole genome shotgun (WGS) entry which is preliminary data.</text>
</comment>
<dbReference type="InterPro" id="IPR025641">
    <property type="entry name" value="DUF4340"/>
</dbReference>
<name>A0A9D2PV73_9FIRM</name>
<feature type="domain" description="DUF4340" evidence="2">
    <location>
        <begin position="224"/>
        <end position="394"/>
    </location>
</feature>
<evidence type="ECO:0000313" key="4">
    <source>
        <dbReference type="Proteomes" id="UP000823863"/>
    </source>
</evidence>
<proteinExistence type="predicted"/>
<dbReference type="AlphaFoldDB" id="A0A9D2PV73"/>